<evidence type="ECO:0000313" key="3">
    <source>
        <dbReference type="Proteomes" id="UP001629113"/>
    </source>
</evidence>
<dbReference type="CDD" id="cd18186">
    <property type="entry name" value="BTB_POZ_ZBTB_KLHL-like"/>
    <property type="match status" value="1"/>
</dbReference>
<accession>A0ABR4PPQ5</accession>
<evidence type="ECO:0000259" key="1">
    <source>
        <dbReference type="PROSITE" id="PS50097"/>
    </source>
</evidence>
<dbReference type="SMART" id="SM00225">
    <property type="entry name" value="BTB"/>
    <property type="match status" value="1"/>
</dbReference>
<dbReference type="Pfam" id="PF00651">
    <property type="entry name" value="BTB"/>
    <property type="match status" value="1"/>
</dbReference>
<reference evidence="2 3" key="1">
    <citation type="submission" date="2024-06" db="EMBL/GenBank/DDBJ databases">
        <title>Complete genome of Phlyctema vagabunda strain 19-DSS-EL-015.</title>
        <authorList>
            <person name="Fiorenzani C."/>
        </authorList>
    </citation>
    <scope>NUCLEOTIDE SEQUENCE [LARGE SCALE GENOMIC DNA]</scope>
    <source>
        <strain evidence="2 3">19-DSS-EL-015</strain>
    </source>
</reference>
<dbReference type="Proteomes" id="UP001629113">
    <property type="component" value="Unassembled WGS sequence"/>
</dbReference>
<dbReference type="PROSITE" id="PS50097">
    <property type="entry name" value="BTB"/>
    <property type="match status" value="1"/>
</dbReference>
<feature type="domain" description="BTB" evidence="1">
    <location>
        <begin position="31"/>
        <end position="126"/>
    </location>
</feature>
<dbReference type="SUPFAM" id="SSF54695">
    <property type="entry name" value="POZ domain"/>
    <property type="match status" value="1"/>
</dbReference>
<dbReference type="InterPro" id="IPR000210">
    <property type="entry name" value="BTB/POZ_dom"/>
</dbReference>
<evidence type="ECO:0000313" key="2">
    <source>
        <dbReference type="EMBL" id="KAL3425274.1"/>
    </source>
</evidence>
<gene>
    <name evidence="2" type="ORF">PVAG01_02065</name>
</gene>
<organism evidence="2 3">
    <name type="scientific">Phlyctema vagabunda</name>
    <dbReference type="NCBI Taxonomy" id="108571"/>
    <lineage>
        <taxon>Eukaryota</taxon>
        <taxon>Fungi</taxon>
        <taxon>Dikarya</taxon>
        <taxon>Ascomycota</taxon>
        <taxon>Pezizomycotina</taxon>
        <taxon>Leotiomycetes</taxon>
        <taxon>Helotiales</taxon>
        <taxon>Dermateaceae</taxon>
        <taxon>Phlyctema</taxon>
    </lineage>
</organism>
<comment type="caution">
    <text evidence="2">The sequence shown here is derived from an EMBL/GenBank/DDBJ whole genome shotgun (WGS) entry which is preliminary data.</text>
</comment>
<name>A0ABR4PPQ5_9HELO</name>
<proteinExistence type="predicted"/>
<keyword evidence="3" id="KW-1185">Reference proteome</keyword>
<dbReference type="EMBL" id="JBFCZG010000002">
    <property type="protein sequence ID" value="KAL3425274.1"/>
    <property type="molecule type" value="Genomic_DNA"/>
</dbReference>
<dbReference type="InterPro" id="IPR011333">
    <property type="entry name" value="SKP1/BTB/POZ_sf"/>
</dbReference>
<sequence>MAYPEQRRDLSLYRNWFEMPTAFVMKGQCSPDTRIRVSNQEFQVHSAVLSFHSKYFQDLLDSPEKEFSAAFRYDYDMVRDPDGESRFEPAAMVPPKDTTKDGELLNPQWCCEDEEKAFGIILCTMYGIPYCIRDAQALALLTKLAELYDVIPIVSGSVNGALWFSTDLTWP</sequence>
<dbReference type="Gene3D" id="3.30.710.10">
    <property type="entry name" value="Potassium Channel Kv1.1, Chain A"/>
    <property type="match status" value="1"/>
</dbReference>
<protein>
    <recommendedName>
        <fullName evidence="1">BTB domain-containing protein</fullName>
    </recommendedName>
</protein>